<proteinExistence type="predicted"/>
<dbReference type="EMBL" id="KZ667228">
    <property type="protein sequence ID" value="PPR91746.1"/>
    <property type="molecule type" value="Genomic_DNA"/>
</dbReference>
<reference evidence="1 2" key="1">
    <citation type="submission" date="2015-01" db="EMBL/GenBank/DDBJ databases">
        <title>Genome of allotetraploid Gossypium barbadense reveals genomic plasticity and fiber elongation in cotton evolution.</title>
        <authorList>
            <person name="Chen X."/>
            <person name="Liu X."/>
            <person name="Zhao B."/>
            <person name="Zheng H."/>
            <person name="Hu Y."/>
            <person name="Lu G."/>
            <person name="Yang C."/>
            <person name="Chen J."/>
            <person name="Shan C."/>
            <person name="Zhang L."/>
            <person name="Zhou Y."/>
            <person name="Wang L."/>
            <person name="Guo W."/>
            <person name="Bai Y."/>
            <person name="Ruan J."/>
            <person name="Shangguan X."/>
            <person name="Mao Y."/>
            <person name="Jiang J."/>
            <person name="Zhu Y."/>
            <person name="Lei J."/>
            <person name="Kang H."/>
            <person name="Chen S."/>
            <person name="He X."/>
            <person name="Wang R."/>
            <person name="Wang Y."/>
            <person name="Chen J."/>
            <person name="Wang L."/>
            <person name="Yu S."/>
            <person name="Wang B."/>
            <person name="Wei J."/>
            <person name="Song S."/>
            <person name="Lu X."/>
            <person name="Gao Z."/>
            <person name="Gu W."/>
            <person name="Deng X."/>
            <person name="Ma D."/>
            <person name="Wang S."/>
            <person name="Liang W."/>
            <person name="Fang L."/>
            <person name="Cai C."/>
            <person name="Zhu X."/>
            <person name="Zhou B."/>
            <person name="Zhang Y."/>
            <person name="Chen Z."/>
            <person name="Xu S."/>
            <person name="Zhu R."/>
            <person name="Wang S."/>
            <person name="Zhang T."/>
            <person name="Zhao G."/>
        </authorList>
    </citation>
    <scope>NUCLEOTIDE SEQUENCE [LARGE SCALE GENOMIC DNA]</scope>
    <source>
        <strain evidence="2">cv. Xinhai21</strain>
        <tissue evidence="1">Leaf</tissue>
    </source>
</reference>
<gene>
    <name evidence="1" type="ORF">GOBAR_AA28932</name>
</gene>
<protein>
    <submittedName>
        <fullName evidence="1">Uncharacterized protein</fullName>
    </submittedName>
</protein>
<sequence length="124" mass="14545">MSGFLVAEDRHISVRPLYAVCTSRSSETTSNPSATRLPHKRKERVAGIFDDDWHSTPVLMLYQRLRFRHPVANIVNDFVSSTCPVSVLFRVSLYRSLRNHQQRFQQVWDAFFSSFPLVIIFFYF</sequence>
<dbReference type="AlphaFoldDB" id="A0A2P5WKY2"/>
<evidence type="ECO:0000313" key="2">
    <source>
        <dbReference type="Proteomes" id="UP000239757"/>
    </source>
</evidence>
<evidence type="ECO:0000313" key="1">
    <source>
        <dbReference type="EMBL" id="PPR91746.1"/>
    </source>
</evidence>
<accession>A0A2P5WKY2</accession>
<dbReference type="Proteomes" id="UP000239757">
    <property type="component" value="Unassembled WGS sequence"/>
</dbReference>
<name>A0A2P5WKY2_GOSBA</name>
<organism evidence="1 2">
    <name type="scientific">Gossypium barbadense</name>
    <name type="common">Sea Island cotton</name>
    <name type="synonym">Hibiscus barbadensis</name>
    <dbReference type="NCBI Taxonomy" id="3634"/>
    <lineage>
        <taxon>Eukaryota</taxon>
        <taxon>Viridiplantae</taxon>
        <taxon>Streptophyta</taxon>
        <taxon>Embryophyta</taxon>
        <taxon>Tracheophyta</taxon>
        <taxon>Spermatophyta</taxon>
        <taxon>Magnoliopsida</taxon>
        <taxon>eudicotyledons</taxon>
        <taxon>Gunneridae</taxon>
        <taxon>Pentapetalae</taxon>
        <taxon>rosids</taxon>
        <taxon>malvids</taxon>
        <taxon>Malvales</taxon>
        <taxon>Malvaceae</taxon>
        <taxon>Malvoideae</taxon>
        <taxon>Gossypium</taxon>
    </lineage>
</organism>